<evidence type="ECO:0000313" key="5">
    <source>
        <dbReference type="Proteomes" id="UP000887540"/>
    </source>
</evidence>
<evidence type="ECO:0000256" key="4">
    <source>
        <dbReference type="SAM" id="MobiDB-lite"/>
    </source>
</evidence>
<dbReference type="AlphaFoldDB" id="A0A914EMD2"/>
<dbReference type="WBParaSite" id="ACRNAN_scaffold9478.g19293.t1">
    <property type="protein sequence ID" value="ACRNAN_scaffold9478.g19293.t1"/>
    <property type="gene ID" value="ACRNAN_scaffold9478.g19293"/>
</dbReference>
<dbReference type="GO" id="GO:0030016">
    <property type="term" value="C:myofibril"/>
    <property type="evidence" value="ECO:0007669"/>
    <property type="project" value="TreeGrafter"/>
</dbReference>
<dbReference type="GO" id="GO:0030239">
    <property type="term" value="P:myofibril assembly"/>
    <property type="evidence" value="ECO:0007669"/>
    <property type="project" value="TreeGrafter"/>
</dbReference>
<keyword evidence="3" id="KW-0206">Cytoskeleton</keyword>
<dbReference type="FunFam" id="3.80.10.10:FF:000099">
    <property type="entry name" value="Tropomodulin, isoform C"/>
    <property type="match status" value="1"/>
</dbReference>
<dbReference type="Gene3D" id="3.80.10.10">
    <property type="entry name" value="Ribonuclease Inhibitor"/>
    <property type="match status" value="1"/>
</dbReference>
<sequence length="383" mass="43477">MIPAVSGPGYYAEETTLKAPTLTKKTTTITDAPGSVKLYGRELRDYEDTDLENLLNKLSVEELEDLNNDFDPDNSLLPPSQRCKDQTSKEATGPYKREKLLKYLEESAKTEKDWEEPVPFTPGLKRGKTFETKEPENGKKPGEMAMPIELDLDDEDEFEVALNHAPERDLVDLAGILGMHNVLNQQQYYHAIKGKTQDETTGTTFDGIVRAYEPRIVPEEPENQTDVEECIRQLESDDSNLTEVNINNMKRVSKERIRNLIKSAKHSKHITKLSLANTAISDSEARELIELVENSTSLRVLNIESNYITPELLARIVRATLKTQSITEIKAENQRCSVLGYPIEMDIMMSVEDNDSLLRVGIGFQSMEARHRISEALERNYER</sequence>
<feature type="region of interest" description="Disordered" evidence="4">
    <location>
        <begin position="113"/>
        <end position="143"/>
    </location>
</feature>
<dbReference type="GO" id="GO:0005856">
    <property type="term" value="C:cytoskeleton"/>
    <property type="evidence" value="ECO:0007669"/>
    <property type="project" value="UniProtKB-SubCell"/>
</dbReference>
<dbReference type="InterPro" id="IPR004934">
    <property type="entry name" value="TMOD"/>
</dbReference>
<keyword evidence="2" id="KW-0963">Cytoplasm</keyword>
<dbReference type="PANTHER" id="PTHR10901:SF6">
    <property type="entry name" value="TROPOMODULIN, ISOFORM N"/>
    <property type="match status" value="1"/>
</dbReference>
<keyword evidence="5" id="KW-1185">Reference proteome</keyword>
<name>A0A914EMD2_9BILA</name>
<feature type="region of interest" description="Disordered" evidence="4">
    <location>
        <begin position="69"/>
        <end position="95"/>
    </location>
</feature>
<dbReference type="SUPFAM" id="SSF52047">
    <property type="entry name" value="RNI-like"/>
    <property type="match status" value="1"/>
</dbReference>
<dbReference type="GO" id="GO:0051694">
    <property type="term" value="P:pointed-end actin filament capping"/>
    <property type="evidence" value="ECO:0007669"/>
    <property type="project" value="InterPro"/>
</dbReference>
<dbReference type="GO" id="GO:0007015">
    <property type="term" value="P:actin filament organization"/>
    <property type="evidence" value="ECO:0007669"/>
    <property type="project" value="TreeGrafter"/>
</dbReference>
<organism evidence="5 6">
    <name type="scientific">Acrobeloides nanus</name>
    <dbReference type="NCBI Taxonomy" id="290746"/>
    <lineage>
        <taxon>Eukaryota</taxon>
        <taxon>Metazoa</taxon>
        <taxon>Ecdysozoa</taxon>
        <taxon>Nematoda</taxon>
        <taxon>Chromadorea</taxon>
        <taxon>Rhabditida</taxon>
        <taxon>Tylenchina</taxon>
        <taxon>Cephalobomorpha</taxon>
        <taxon>Cephaloboidea</taxon>
        <taxon>Cephalobidae</taxon>
        <taxon>Acrobeloides</taxon>
    </lineage>
</organism>
<comment type="subcellular location">
    <subcellularLocation>
        <location evidence="1">Cytoplasm</location>
        <location evidence="1">Cytoskeleton</location>
    </subcellularLocation>
</comment>
<evidence type="ECO:0000256" key="1">
    <source>
        <dbReference type="ARBA" id="ARBA00004245"/>
    </source>
</evidence>
<proteinExistence type="predicted"/>
<dbReference type="Proteomes" id="UP000887540">
    <property type="component" value="Unplaced"/>
</dbReference>
<feature type="compositionally biased region" description="Basic and acidic residues" evidence="4">
    <location>
        <begin position="128"/>
        <end position="142"/>
    </location>
</feature>
<dbReference type="InterPro" id="IPR032675">
    <property type="entry name" value="LRR_dom_sf"/>
</dbReference>
<accession>A0A914EMD2</accession>
<reference evidence="6" key="1">
    <citation type="submission" date="2022-11" db="UniProtKB">
        <authorList>
            <consortium name="WormBaseParasite"/>
        </authorList>
    </citation>
    <scope>IDENTIFICATION</scope>
</reference>
<dbReference type="Pfam" id="PF03250">
    <property type="entry name" value="Tropomodulin"/>
    <property type="match status" value="1"/>
</dbReference>
<dbReference type="GO" id="GO:0005523">
    <property type="term" value="F:tropomyosin binding"/>
    <property type="evidence" value="ECO:0007669"/>
    <property type="project" value="InterPro"/>
</dbReference>
<dbReference type="PANTHER" id="PTHR10901">
    <property type="entry name" value="TROPOMODULIN"/>
    <property type="match status" value="1"/>
</dbReference>
<evidence type="ECO:0000256" key="2">
    <source>
        <dbReference type="ARBA" id="ARBA00022490"/>
    </source>
</evidence>
<protein>
    <submittedName>
        <fullName evidence="6">Tropomodulin</fullName>
    </submittedName>
</protein>
<evidence type="ECO:0000313" key="6">
    <source>
        <dbReference type="WBParaSite" id="ACRNAN_scaffold9478.g19293.t1"/>
    </source>
</evidence>
<evidence type="ECO:0000256" key="3">
    <source>
        <dbReference type="ARBA" id="ARBA00023212"/>
    </source>
</evidence>